<feature type="signal peptide" evidence="1">
    <location>
        <begin position="1"/>
        <end position="22"/>
    </location>
</feature>
<evidence type="ECO:0000313" key="3">
    <source>
        <dbReference type="EMBL" id="CRI39887.1"/>
    </source>
</evidence>
<name>A0A0F7WNM9_CHLPN</name>
<dbReference type="EMBL" id="LN847249">
    <property type="protein sequence ID" value="CRI52291.1"/>
    <property type="molecule type" value="Genomic_DNA"/>
</dbReference>
<dbReference type="EMBL" id="LN847008">
    <property type="protein sequence ID" value="CRI41015.1"/>
    <property type="molecule type" value="Genomic_DNA"/>
</dbReference>
<evidence type="ECO:0000256" key="1">
    <source>
        <dbReference type="SAM" id="SignalP"/>
    </source>
</evidence>
<gene>
    <name evidence="2" type="ORF">BN1224_CV15_A_00160</name>
    <name evidence="4" type="ORF">BN1224_GiD_A_00160</name>
    <name evidence="5" type="ORF">BN1224_H12_AC_00020</name>
    <name evidence="6" type="ORF">BN1224_MUL2216_B_00050</name>
    <name evidence="7" type="ORF">BN1224_Panola_A_00150</name>
    <name evidence="9" type="ORF">BN1224_PB1_B_00060</name>
    <name evidence="8" type="ORF">BN1224_U1271_A_00150</name>
    <name evidence="10" type="ORF">BN1224_UZG1_A_00180</name>
    <name evidence="11" type="ORF">BN1224_Wien2_B_00020</name>
    <name evidence="12" type="ORF">BN1224_YK41_AB_00140</name>
    <name evidence="3" type="ORF">CWL029c_A_00180</name>
</gene>
<evidence type="ECO:0000313" key="7">
    <source>
        <dbReference type="EMBL" id="CRI46609.1"/>
    </source>
</evidence>
<feature type="chain" id="PRO_5010030633" evidence="1">
    <location>
        <begin position="23"/>
        <end position="177"/>
    </location>
</feature>
<organism evidence="6">
    <name type="scientific">Chlamydia pneumoniae</name>
    <name type="common">Chlamydophila pneumoniae</name>
    <dbReference type="NCBI Taxonomy" id="83558"/>
    <lineage>
        <taxon>Bacteria</taxon>
        <taxon>Pseudomonadati</taxon>
        <taxon>Chlamydiota</taxon>
        <taxon>Chlamydiia</taxon>
        <taxon>Chlamydiales</taxon>
        <taxon>Chlamydiaceae</taxon>
        <taxon>Chlamydia/Chlamydophila group</taxon>
        <taxon>Chlamydia</taxon>
    </lineage>
</organism>
<dbReference type="EMBL" id="LN847223">
    <property type="protein sequence ID" value="CRI45479.1"/>
    <property type="molecule type" value="Genomic_DNA"/>
</dbReference>
<dbReference type="EMBL" id="LN849011">
    <property type="protein sequence ID" value="CRI72650.1"/>
    <property type="molecule type" value="Genomic_DNA"/>
</dbReference>
<evidence type="ECO:0000313" key="6">
    <source>
        <dbReference type="EMBL" id="CRI45479.1"/>
    </source>
</evidence>
<dbReference type="EMBL" id="LN847001">
    <property type="protein sequence ID" value="CRI39887.1"/>
    <property type="molecule type" value="Genomic_DNA"/>
</dbReference>
<evidence type="ECO:0000313" key="4">
    <source>
        <dbReference type="EMBL" id="CRI41015.1"/>
    </source>
</evidence>
<dbReference type="EMBL" id="LN847240">
    <property type="protein sequence ID" value="CRI49972.1"/>
    <property type="molecule type" value="Genomic_DNA"/>
</dbReference>
<dbReference type="GeneID" id="45050062"/>
<evidence type="ECO:0000313" key="8">
    <source>
        <dbReference type="EMBL" id="CRI48905.1"/>
    </source>
</evidence>
<protein>
    <submittedName>
        <fullName evidence="6">To outer membrane protein 5</fullName>
    </submittedName>
</protein>
<dbReference type="EMBL" id="LN847094">
    <property type="protein sequence ID" value="CRI43238.1"/>
    <property type="molecule type" value="Genomic_DNA"/>
</dbReference>
<reference evidence="6" key="1">
    <citation type="submission" date="2015-05" db="EMBL/GenBank/DDBJ databases">
        <authorList>
            <person name="Rattei Thomas"/>
        </authorList>
    </citation>
    <scope>NUCLEOTIDE SEQUENCE</scope>
    <source>
        <strain evidence="2">CV15</strain>
        <strain evidence="3">CWL029c</strain>
        <strain evidence="4">GiD</strain>
        <strain evidence="5">H12</strain>
        <strain evidence="6">MUL2216</strain>
        <strain evidence="7">Panola</strain>
        <strain evidence="9">PB1</strain>
        <strain evidence="8">U1271</strain>
        <strain evidence="10">UZG1</strain>
        <strain evidence="11">Wien2</strain>
        <strain evidence="12">YK41</strain>
    </source>
</reference>
<evidence type="ECO:0000313" key="9">
    <source>
        <dbReference type="EMBL" id="CRI49972.1"/>
    </source>
</evidence>
<dbReference type="EMBL" id="LN847229">
    <property type="protein sequence ID" value="CRI46609.1"/>
    <property type="molecule type" value="Genomic_DNA"/>
</dbReference>
<dbReference type="EMBL" id="LN846997">
    <property type="protein sequence ID" value="CRI37620.1"/>
    <property type="molecule type" value="Genomic_DNA"/>
</dbReference>
<dbReference type="AlphaFoldDB" id="A0A0F7WNM9"/>
<keyword evidence="1" id="KW-0732">Signal</keyword>
<sequence length="177" mass="18427">MKSSFPKFVFSTFAIFPLSMIATETVLDSSASFDGNKNGNFSVRESQEDAGTTYLFKGNVTLENIPGTGTAITKSCFNNTKGDLTFTGNGNSLLFQTVDAGTVAGAAVNSSVVDKSTTFIGFSSLSFIASPGSSITTGKGAVSCSTGSLSLTKMSVCSSAKTFQRIMAVLSPQKLFH</sequence>
<dbReference type="PATRIC" id="fig|83558.13.peg.15"/>
<dbReference type="EMBL" id="LN847245">
    <property type="protein sequence ID" value="CRI51163.1"/>
    <property type="molecule type" value="Genomic_DNA"/>
</dbReference>
<evidence type="ECO:0000313" key="11">
    <source>
        <dbReference type="EMBL" id="CRI52291.1"/>
    </source>
</evidence>
<accession>A0A0F7WNM9</accession>
<evidence type="ECO:0000313" key="2">
    <source>
        <dbReference type="EMBL" id="CRI37620.1"/>
    </source>
</evidence>
<dbReference type="RefSeq" id="WP_011126043.1">
    <property type="nucleotide sequence ID" value="NZ_CP160064.1"/>
</dbReference>
<evidence type="ECO:0000313" key="12">
    <source>
        <dbReference type="EMBL" id="CRI72650.1"/>
    </source>
</evidence>
<proteinExistence type="predicted"/>
<evidence type="ECO:0000313" key="5">
    <source>
        <dbReference type="EMBL" id="CRI43238.1"/>
    </source>
</evidence>
<dbReference type="EMBL" id="LN847242">
    <property type="protein sequence ID" value="CRI48905.1"/>
    <property type="molecule type" value="Genomic_DNA"/>
</dbReference>
<evidence type="ECO:0000313" key="10">
    <source>
        <dbReference type="EMBL" id="CRI51163.1"/>
    </source>
</evidence>